<proteinExistence type="inferred from homology"/>
<evidence type="ECO:0000313" key="5">
    <source>
        <dbReference type="Proteomes" id="UP001596422"/>
    </source>
</evidence>
<dbReference type="SUPFAM" id="SSF51419">
    <property type="entry name" value="PLP-binding barrel"/>
    <property type="match status" value="1"/>
</dbReference>
<dbReference type="Proteomes" id="UP001596422">
    <property type="component" value="Unassembled WGS sequence"/>
</dbReference>
<dbReference type="InterPro" id="IPR026956">
    <property type="entry name" value="D-ser_dehydrat-like_dom"/>
</dbReference>
<dbReference type="PANTHER" id="PTHR28004:SF2">
    <property type="entry name" value="D-SERINE DEHYDRATASE"/>
    <property type="match status" value="1"/>
</dbReference>
<dbReference type="Pfam" id="PF01168">
    <property type="entry name" value="Ala_racemase_N"/>
    <property type="match status" value="1"/>
</dbReference>
<dbReference type="PANTHER" id="PTHR28004">
    <property type="entry name" value="ZGC:162816-RELATED"/>
    <property type="match status" value="1"/>
</dbReference>
<feature type="domain" description="D-serine dehydratase-like" evidence="3">
    <location>
        <begin position="244"/>
        <end position="336"/>
    </location>
</feature>
<protein>
    <submittedName>
        <fullName evidence="4">D-TA family PLP-dependent enzyme</fullName>
    </submittedName>
</protein>
<name>A0ABW2A9E0_9GAMM</name>
<evidence type="ECO:0000259" key="3">
    <source>
        <dbReference type="SMART" id="SM01119"/>
    </source>
</evidence>
<dbReference type="InterPro" id="IPR001608">
    <property type="entry name" value="Ala_racemase_N"/>
</dbReference>
<dbReference type="RefSeq" id="WP_379913762.1">
    <property type="nucleotide sequence ID" value="NZ_JBHSWE010000002.1"/>
</dbReference>
<gene>
    <name evidence="4" type="ORF">ACFQDL_31410</name>
</gene>
<dbReference type="Gene3D" id="3.20.20.10">
    <property type="entry name" value="Alanine racemase"/>
    <property type="match status" value="1"/>
</dbReference>
<sequence length="353" mass="37729">MLYPELDTPCVVIDEAKVDANIEAFQRYCDLHGIQVRPHIKTHKLPYLAQKQLDVGAKGITCQKIGEAKVFADAGFDDILISYNIVGAAKLERLRALAARVRSPAVVADSAAVLDGLSAAFADSGLSLDVLVECDTGAGRCGVQSPEQAAELAARVQQLPGLRLRGLMTYPAAYNEARVQQWFSEATALCEARGIELEVFSSGGTPSMWHAHEAPVVNEYRIGTYVYQDRSQVAAGACGEDDCALAVLTTVISVPAPGRVIVDAGSKALTSDLLGQDGYGQVVGYPAARVRSLSEEHGILDFGACASLPVVGDRLLIVPNHACPVSNLFDEVHFCRDGKLSHSRQVDARGKVR</sequence>
<keyword evidence="5" id="KW-1185">Reference proteome</keyword>
<dbReference type="Gene3D" id="2.40.37.20">
    <property type="entry name" value="D-serine dehydratase-like domain"/>
    <property type="match status" value="1"/>
</dbReference>
<evidence type="ECO:0000256" key="2">
    <source>
        <dbReference type="ARBA" id="ARBA00023239"/>
    </source>
</evidence>
<dbReference type="SMART" id="SM01119">
    <property type="entry name" value="D-ser_dehydrat"/>
    <property type="match status" value="1"/>
</dbReference>
<keyword evidence="2" id="KW-0456">Lyase</keyword>
<evidence type="ECO:0000313" key="4">
    <source>
        <dbReference type="EMBL" id="MFC6674107.1"/>
    </source>
</evidence>
<dbReference type="InterPro" id="IPR042208">
    <property type="entry name" value="D-ser_dehydrat-like_sf"/>
</dbReference>
<dbReference type="CDD" id="cd06820">
    <property type="entry name" value="PLPDE_III_LS_D-TA_like"/>
    <property type="match status" value="1"/>
</dbReference>
<dbReference type="InterPro" id="IPR051466">
    <property type="entry name" value="D-amino_acid_metab_enzyme"/>
</dbReference>
<evidence type="ECO:0000256" key="1">
    <source>
        <dbReference type="ARBA" id="ARBA00005323"/>
    </source>
</evidence>
<comment type="similarity">
    <text evidence="1">Belongs to the DSD1 family.</text>
</comment>
<reference evidence="5" key="1">
    <citation type="journal article" date="2019" name="Int. J. Syst. Evol. Microbiol.">
        <title>The Global Catalogue of Microorganisms (GCM) 10K type strain sequencing project: providing services to taxonomists for standard genome sequencing and annotation.</title>
        <authorList>
            <consortium name="The Broad Institute Genomics Platform"/>
            <consortium name="The Broad Institute Genome Sequencing Center for Infectious Disease"/>
            <person name="Wu L."/>
            <person name="Ma J."/>
        </authorList>
    </citation>
    <scope>NUCLEOTIDE SEQUENCE [LARGE SCALE GENOMIC DNA]</scope>
    <source>
        <strain evidence="5">NBRC 111756</strain>
    </source>
</reference>
<comment type="caution">
    <text evidence="4">The sequence shown here is derived from an EMBL/GenBank/DDBJ whole genome shotgun (WGS) entry which is preliminary data.</text>
</comment>
<organism evidence="4 5">
    <name type="scientific">Marinobacterium aestuariivivens</name>
    <dbReference type="NCBI Taxonomy" id="1698799"/>
    <lineage>
        <taxon>Bacteria</taxon>
        <taxon>Pseudomonadati</taxon>
        <taxon>Pseudomonadota</taxon>
        <taxon>Gammaproteobacteria</taxon>
        <taxon>Oceanospirillales</taxon>
        <taxon>Oceanospirillaceae</taxon>
        <taxon>Marinobacterium</taxon>
    </lineage>
</organism>
<accession>A0ABW2A9E0</accession>
<dbReference type="EMBL" id="JBHSWE010000002">
    <property type="protein sequence ID" value="MFC6674107.1"/>
    <property type="molecule type" value="Genomic_DNA"/>
</dbReference>
<dbReference type="Pfam" id="PF14031">
    <property type="entry name" value="D-ser_dehydrat"/>
    <property type="match status" value="1"/>
</dbReference>
<dbReference type="InterPro" id="IPR029066">
    <property type="entry name" value="PLP-binding_barrel"/>
</dbReference>